<dbReference type="GO" id="GO:0012506">
    <property type="term" value="C:vesicle membrane"/>
    <property type="evidence" value="ECO:0007669"/>
    <property type="project" value="TreeGrafter"/>
</dbReference>
<dbReference type="Proteomes" id="UP000007799">
    <property type="component" value="Unassembled WGS sequence"/>
</dbReference>
<dbReference type="STRING" id="946362.F2UJT2"/>
<organism evidence="10">
    <name type="scientific">Salpingoeca rosetta (strain ATCC 50818 / BSB-021)</name>
    <dbReference type="NCBI Taxonomy" id="946362"/>
    <lineage>
        <taxon>Eukaryota</taxon>
        <taxon>Choanoflagellata</taxon>
        <taxon>Craspedida</taxon>
        <taxon>Salpingoecidae</taxon>
        <taxon>Salpingoeca</taxon>
    </lineage>
</organism>
<feature type="compositionally biased region" description="Low complexity" evidence="8">
    <location>
        <begin position="223"/>
        <end position="237"/>
    </location>
</feature>
<dbReference type="InterPro" id="IPR001464">
    <property type="entry name" value="Annexin"/>
</dbReference>
<dbReference type="SMART" id="SM00335">
    <property type="entry name" value="ANX"/>
    <property type="match status" value="4"/>
</dbReference>
<feature type="compositionally biased region" description="Pro residues" evidence="8">
    <location>
        <begin position="9"/>
        <end position="28"/>
    </location>
</feature>
<dbReference type="PANTHER" id="PTHR10502">
    <property type="entry name" value="ANNEXIN"/>
    <property type="match status" value="1"/>
</dbReference>
<protein>
    <recommendedName>
        <fullName evidence="7">Annexin</fullName>
    </recommendedName>
</protein>
<feature type="region of interest" description="Disordered" evidence="8">
    <location>
        <begin position="1"/>
        <end position="242"/>
    </location>
</feature>
<dbReference type="SUPFAM" id="SSF47874">
    <property type="entry name" value="Annexin"/>
    <property type="match status" value="1"/>
</dbReference>
<dbReference type="Gene3D" id="1.10.220.10">
    <property type="entry name" value="Annexin"/>
    <property type="match status" value="4"/>
</dbReference>
<dbReference type="FunFam" id="1.10.220.10:FF:000003">
    <property type="entry name" value="Annexin"/>
    <property type="match status" value="1"/>
</dbReference>
<dbReference type="GO" id="GO:0005886">
    <property type="term" value="C:plasma membrane"/>
    <property type="evidence" value="ECO:0007669"/>
    <property type="project" value="TreeGrafter"/>
</dbReference>
<sequence>MSYHGYPGQQPPYPGYPQPGHPAPPPPGQQQQPGYPYGAPPPPQQHPHQPPYGAPPPPQQQQQPPYGYPQQQQPPYGAPPPPQQHQPPYGAPPPPQQQQPYGYPQQHQQQPGYPAPPPPQQQQHQQPAPYGHAPPPPAHSQPYSQAPPPQPHHGYAPPPPQPQHQPQQPYPQQQQQQYQQQPPPPGQPQYQPQHVAPPPPSHTGSVYGGSAPKPPGQAPAPPASAQAPGRRQSTLSTTDDEDDLTLSMSTLAIEEPQTHGTCRPSSAFDPEADSAALRKAMKGLGCDKGTVINVVAYRSTRQRQEIKLKFKTMYGKDLEKMLHSEIGGDFREAVMALMRDTPVRDAHWLRKAMQGGLGTDERCLIEILVTRDRDDIKEIVSAYRQEYQRDLEKDIISETSGHFKRLLVALLQANRPPNSTPVDEAMAREDAKKLYSAGEARWGTDESTFNHILCARSFPQLRLTFKEYSKICKYDIVKSIKREMSGDLRNGMVAIAKCVLSKPEYFAERIYRSMKGLGTDERTLTRCVVSRCEVDMVEIKQAFQRKYGKTMESWIKSDTGGNYRKILLALVGDH</sequence>
<keyword evidence="2" id="KW-0597">Phosphoprotein</keyword>
<dbReference type="FunFam" id="1.10.220.10:FF:000005">
    <property type="entry name" value="Annexin"/>
    <property type="match status" value="1"/>
</dbReference>
<dbReference type="PRINTS" id="PR00196">
    <property type="entry name" value="ANNEXIN"/>
</dbReference>
<evidence type="ECO:0000313" key="9">
    <source>
        <dbReference type="EMBL" id="EGD77381.1"/>
    </source>
</evidence>
<keyword evidence="6 7" id="KW-0111">Calcium/phospholipid-binding</keyword>
<gene>
    <name evidence="9" type="ORF">PTSG_12734</name>
</gene>
<evidence type="ECO:0000256" key="4">
    <source>
        <dbReference type="ARBA" id="ARBA00022837"/>
    </source>
</evidence>
<dbReference type="GO" id="GO:0005509">
    <property type="term" value="F:calcium ion binding"/>
    <property type="evidence" value="ECO:0007669"/>
    <property type="project" value="InterPro"/>
</dbReference>
<accession>F2UJT2</accession>
<feature type="compositionally biased region" description="Pro residues" evidence="8">
    <location>
        <begin position="38"/>
        <end position="59"/>
    </location>
</feature>
<keyword evidence="10" id="KW-1185">Reference proteome</keyword>
<evidence type="ECO:0000256" key="2">
    <source>
        <dbReference type="ARBA" id="ARBA00022553"/>
    </source>
</evidence>
<proteinExistence type="inferred from homology"/>
<evidence type="ECO:0000256" key="8">
    <source>
        <dbReference type="SAM" id="MobiDB-lite"/>
    </source>
</evidence>
<evidence type="ECO:0000313" key="10">
    <source>
        <dbReference type="Proteomes" id="UP000007799"/>
    </source>
</evidence>
<dbReference type="FunFam" id="1.10.220.10:FF:000002">
    <property type="entry name" value="Annexin"/>
    <property type="match status" value="1"/>
</dbReference>
<dbReference type="InterPro" id="IPR018502">
    <property type="entry name" value="Annexin_repeat"/>
</dbReference>
<reference evidence="9" key="1">
    <citation type="submission" date="2009-08" db="EMBL/GenBank/DDBJ databases">
        <title>Annotation of Salpingoeca rosetta.</title>
        <authorList>
            <consortium name="The Broad Institute Genome Sequencing Platform"/>
            <person name="Russ C."/>
            <person name="Cuomo C."/>
            <person name="Burger G."/>
            <person name="Gray M.W."/>
            <person name="Holland P.W.H."/>
            <person name="King N."/>
            <person name="Lang F.B.F."/>
            <person name="Roger A.J."/>
            <person name="Ruiz-Trillo I."/>
            <person name="Young S.K."/>
            <person name="Zeng Q."/>
            <person name="Gargeya S."/>
            <person name="Alvarado L."/>
            <person name="Berlin A."/>
            <person name="Chapman S.B."/>
            <person name="Chen Z."/>
            <person name="Freedman E."/>
            <person name="Gellesch M."/>
            <person name="Goldberg J."/>
            <person name="Griggs A."/>
            <person name="Gujja S."/>
            <person name="Heilman E."/>
            <person name="Heiman D."/>
            <person name="Howarth C."/>
            <person name="Mehta T."/>
            <person name="Neiman D."/>
            <person name="Pearson M."/>
            <person name="Roberts A."/>
            <person name="Saif S."/>
            <person name="Shea T."/>
            <person name="Shenoy N."/>
            <person name="Sisk P."/>
            <person name="Stolte C."/>
            <person name="Sykes S."/>
            <person name="White J."/>
            <person name="Yandava C."/>
            <person name="Haas B."/>
            <person name="Nusbaum C."/>
            <person name="Birren B."/>
        </authorList>
    </citation>
    <scope>NUCLEOTIDE SEQUENCE [LARGE SCALE GENOMIC DNA]</scope>
    <source>
        <strain evidence="9">ATCC 50818</strain>
    </source>
</reference>
<dbReference type="OMA" id="ARENWCS"/>
<evidence type="ECO:0000256" key="7">
    <source>
        <dbReference type="RuleBase" id="RU003540"/>
    </source>
</evidence>
<evidence type="ECO:0000256" key="3">
    <source>
        <dbReference type="ARBA" id="ARBA00022737"/>
    </source>
</evidence>
<keyword evidence="4 7" id="KW-0106">Calcium</keyword>
<dbReference type="OrthoDB" id="37886at2759"/>
<dbReference type="FunFam" id="1.10.220.10:FF:000001">
    <property type="entry name" value="Annexin"/>
    <property type="match status" value="1"/>
</dbReference>
<dbReference type="Pfam" id="PF00191">
    <property type="entry name" value="Annexin"/>
    <property type="match status" value="4"/>
</dbReference>
<feature type="compositionally biased region" description="Low complexity" evidence="8">
    <location>
        <begin position="98"/>
        <end position="112"/>
    </location>
</feature>
<dbReference type="GO" id="GO:0005634">
    <property type="term" value="C:nucleus"/>
    <property type="evidence" value="ECO:0007669"/>
    <property type="project" value="TreeGrafter"/>
</dbReference>
<dbReference type="GeneID" id="16071283"/>
<dbReference type="RefSeq" id="XP_004990725.1">
    <property type="nucleotide sequence ID" value="XM_004990668.1"/>
</dbReference>
<feature type="compositionally biased region" description="Low complexity" evidence="8">
    <location>
        <begin position="164"/>
        <end position="180"/>
    </location>
</feature>
<dbReference type="PROSITE" id="PS00223">
    <property type="entry name" value="ANNEXIN_1"/>
    <property type="match status" value="2"/>
</dbReference>
<dbReference type="PANTHER" id="PTHR10502:SF102">
    <property type="entry name" value="ANNEXIN B11"/>
    <property type="match status" value="1"/>
</dbReference>
<evidence type="ECO:0000256" key="5">
    <source>
        <dbReference type="ARBA" id="ARBA00023216"/>
    </source>
</evidence>
<feature type="compositionally biased region" description="Pro residues" evidence="8">
    <location>
        <begin position="132"/>
        <end position="163"/>
    </location>
</feature>
<evidence type="ECO:0000256" key="1">
    <source>
        <dbReference type="ARBA" id="ARBA00007831"/>
    </source>
</evidence>
<dbReference type="GO" id="GO:0005737">
    <property type="term" value="C:cytoplasm"/>
    <property type="evidence" value="ECO:0007669"/>
    <property type="project" value="TreeGrafter"/>
</dbReference>
<dbReference type="AlphaFoldDB" id="F2UJT2"/>
<comment type="similarity">
    <text evidence="1 7">Belongs to the annexin family.</text>
</comment>
<feature type="compositionally biased region" description="Low complexity" evidence="8">
    <location>
        <begin position="60"/>
        <end position="75"/>
    </location>
</feature>
<dbReference type="eggNOG" id="KOG0819">
    <property type="taxonomic scope" value="Eukaryota"/>
</dbReference>
<dbReference type="EMBL" id="GL832977">
    <property type="protein sequence ID" value="EGD77381.1"/>
    <property type="molecule type" value="Genomic_DNA"/>
</dbReference>
<name>F2UJT2_SALR5</name>
<dbReference type="InterPro" id="IPR018252">
    <property type="entry name" value="Annexin_repeat_CS"/>
</dbReference>
<dbReference type="InterPro" id="IPR037104">
    <property type="entry name" value="Annexin_sf"/>
</dbReference>
<dbReference type="PROSITE" id="PS51897">
    <property type="entry name" value="ANNEXIN_2"/>
    <property type="match status" value="4"/>
</dbReference>
<comment type="domain">
    <text evidence="7">A pair of annexin repeats may form one binding site for calcium and phospholipid.</text>
</comment>
<feature type="compositionally biased region" description="Pro residues" evidence="8">
    <location>
        <begin position="76"/>
        <end position="97"/>
    </location>
</feature>
<evidence type="ECO:0000256" key="6">
    <source>
        <dbReference type="ARBA" id="ARBA00023302"/>
    </source>
</evidence>
<dbReference type="InParanoid" id="F2UJT2"/>
<dbReference type="KEGG" id="sre:PTSG_12734"/>
<keyword evidence="3 7" id="KW-0677">Repeat</keyword>
<dbReference type="GO" id="GO:0001786">
    <property type="term" value="F:phosphatidylserine binding"/>
    <property type="evidence" value="ECO:0007669"/>
    <property type="project" value="TreeGrafter"/>
</dbReference>
<feature type="compositionally biased region" description="Pro residues" evidence="8">
    <location>
        <begin position="212"/>
        <end position="222"/>
    </location>
</feature>
<keyword evidence="5 7" id="KW-0041">Annexin</keyword>
<dbReference type="GO" id="GO:0005544">
    <property type="term" value="F:calcium-dependent phospholipid binding"/>
    <property type="evidence" value="ECO:0007669"/>
    <property type="project" value="UniProtKB-KW"/>
</dbReference>
<feature type="compositionally biased region" description="Low complexity" evidence="8">
    <location>
        <begin position="121"/>
        <end position="131"/>
    </location>
</feature>